<keyword evidence="3 8" id="KW-0812">Transmembrane</keyword>
<evidence type="ECO:0000256" key="1">
    <source>
        <dbReference type="ARBA" id="ARBA00004141"/>
    </source>
</evidence>
<dbReference type="STRING" id="1522189.A0A316W7A5"/>
<keyword evidence="8" id="KW-0333">Golgi apparatus</keyword>
<evidence type="ECO:0000256" key="9">
    <source>
        <dbReference type="SAM" id="MobiDB-lite"/>
    </source>
</evidence>
<accession>A0A316W7A5</accession>
<sequence>MPSWLPGSGSNPPPSTQPSTMGGGSGNWMNMDNMRYAQGELTGENDAFKGLGLELTRQQRIMGFVGCLVGGFALSIVGSVLLFFGSTVLFAILYSIGVIVSLVGTGFLVGFKRQLKAMFDPVRIVATLILVAAFVMVWVAAFAIGIDALVLVFVVILYLAYIWYSLSYIPYARSLVSNMFSKIF</sequence>
<reference evidence="10 11" key="1">
    <citation type="journal article" date="2018" name="Mol. Biol. Evol.">
        <title>Broad Genomic Sampling Reveals a Smut Pathogenic Ancestry of the Fungal Clade Ustilaginomycotina.</title>
        <authorList>
            <person name="Kijpornyongpan T."/>
            <person name="Mondo S.J."/>
            <person name="Barry K."/>
            <person name="Sandor L."/>
            <person name="Lee J."/>
            <person name="Lipzen A."/>
            <person name="Pangilinan J."/>
            <person name="LaButti K."/>
            <person name="Hainaut M."/>
            <person name="Henrissat B."/>
            <person name="Grigoriev I.V."/>
            <person name="Spatafora J.W."/>
            <person name="Aime M.C."/>
        </authorList>
    </citation>
    <scope>NUCLEOTIDE SEQUENCE [LARGE SCALE GENOMIC DNA]</scope>
    <source>
        <strain evidence="10 11">MCA 4658</strain>
    </source>
</reference>
<organism evidence="10 11">
    <name type="scientific">Ceraceosorus guamensis</name>
    <dbReference type="NCBI Taxonomy" id="1522189"/>
    <lineage>
        <taxon>Eukaryota</taxon>
        <taxon>Fungi</taxon>
        <taxon>Dikarya</taxon>
        <taxon>Basidiomycota</taxon>
        <taxon>Ustilaginomycotina</taxon>
        <taxon>Exobasidiomycetes</taxon>
        <taxon>Ceraceosorales</taxon>
        <taxon>Ceraceosoraceae</taxon>
        <taxon>Ceraceosorus</taxon>
    </lineage>
</organism>
<dbReference type="InterPro" id="IPR011691">
    <property type="entry name" value="Vesicle_transpt_SFT2"/>
</dbReference>
<evidence type="ECO:0000256" key="4">
    <source>
        <dbReference type="ARBA" id="ARBA00022927"/>
    </source>
</evidence>
<comment type="subcellular location">
    <subcellularLocation>
        <location evidence="8">Golgi apparatus membrane</location>
        <topology evidence="8">Multi-pass membrane protein</topology>
    </subcellularLocation>
    <subcellularLocation>
        <location evidence="1">Membrane</location>
        <topology evidence="1">Multi-pass membrane protein</topology>
    </subcellularLocation>
</comment>
<dbReference type="PANTHER" id="PTHR23137:SF6">
    <property type="entry name" value="VESICLE TRANSPORT PROTEIN"/>
    <property type="match status" value="1"/>
</dbReference>
<dbReference type="PANTHER" id="PTHR23137">
    <property type="entry name" value="VESICLE TRANSPORT PROTEIN-RELATED"/>
    <property type="match status" value="1"/>
</dbReference>
<evidence type="ECO:0000256" key="7">
    <source>
        <dbReference type="ARBA" id="ARBA00025800"/>
    </source>
</evidence>
<keyword evidence="4 8" id="KW-0653">Protein transport</keyword>
<dbReference type="AlphaFoldDB" id="A0A316W7A5"/>
<feature type="region of interest" description="Disordered" evidence="9">
    <location>
        <begin position="1"/>
        <end position="24"/>
    </location>
</feature>
<feature type="transmembrane region" description="Helical" evidence="8">
    <location>
        <begin position="123"/>
        <end position="144"/>
    </location>
</feature>
<evidence type="ECO:0000256" key="5">
    <source>
        <dbReference type="ARBA" id="ARBA00022989"/>
    </source>
</evidence>
<evidence type="ECO:0000256" key="8">
    <source>
        <dbReference type="RuleBase" id="RU363111"/>
    </source>
</evidence>
<dbReference type="GO" id="GO:0015031">
    <property type="term" value="P:protein transport"/>
    <property type="evidence" value="ECO:0007669"/>
    <property type="project" value="UniProtKB-KW"/>
</dbReference>
<evidence type="ECO:0000256" key="2">
    <source>
        <dbReference type="ARBA" id="ARBA00022448"/>
    </source>
</evidence>
<dbReference type="GO" id="GO:0016192">
    <property type="term" value="P:vesicle-mediated transport"/>
    <property type="evidence" value="ECO:0007669"/>
    <property type="project" value="InterPro"/>
</dbReference>
<keyword evidence="5 8" id="KW-1133">Transmembrane helix</keyword>
<keyword evidence="11" id="KW-1185">Reference proteome</keyword>
<evidence type="ECO:0000313" key="11">
    <source>
        <dbReference type="Proteomes" id="UP000245783"/>
    </source>
</evidence>
<dbReference type="GO" id="GO:0000139">
    <property type="term" value="C:Golgi membrane"/>
    <property type="evidence" value="ECO:0007669"/>
    <property type="project" value="UniProtKB-SubCell"/>
</dbReference>
<evidence type="ECO:0000256" key="6">
    <source>
        <dbReference type="ARBA" id="ARBA00023136"/>
    </source>
</evidence>
<comment type="similarity">
    <text evidence="7 8">Belongs to the SFT2 family.</text>
</comment>
<feature type="transmembrane region" description="Helical" evidence="8">
    <location>
        <begin position="90"/>
        <end position="111"/>
    </location>
</feature>
<dbReference type="Pfam" id="PF04178">
    <property type="entry name" value="Got1"/>
    <property type="match status" value="1"/>
</dbReference>
<name>A0A316W7A5_9BASI</name>
<dbReference type="InParanoid" id="A0A316W7A5"/>
<dbReference type="RefSeq" id="XP_025372907.1">
    <property type="nucleotide sequence ID" value="XM_025512905.1"/>
</dbReference>
<dbReference type="GeneID" id="37034775"/>
<evidence type="ECO:0000313" key="10">
    <source>
        <dbReference type="EMBL" id="PWN45747.1"/>
    </source>
</evidence>
<feature type="transmembrane region" description="Helical" evidence="8">
    <location>
        <begin position="61"/>
        <end position="84"/>
    </location>
</feature>
<gene>
    <name evidence="10" type="ORF">IE81DRAFT_320048</name>
</gene>
<evidence type="ECO:0000256" key="3">
    <source>
        <dbReference type="ARBA" id="ARBA00022692"/>
    </source>
</evidence>
<dbReference type="Proteomes" id="UP000245783">
    <property type="component" value="Unassembled WGS sequence"/>
</dbReference>
<proteinExistence type="inferred from homology"/>
<dbReference type="OrthoDB" id="73614at2759"/>
<keyword evidence="6 8" id="KW-0472">Membrane</keyword>
<keyword evidence="2 8" id="KW-0813">Transport</keyword>
<dbReference type="EMBL" id="KZ819354">
    <property type="protein sequence ID" value="PWN45747.1"/>
    <property type="molecule type" value="Genomic_DNA"/>
</dbReference>
<feature type="transmembrane region" description="Helical" evidence="8">
    <location>
        <begin position="150"/>
        <end position="171"/>
    </location>
</feature>
<comment type="function">
    <text evidence="8">Nonessential protein required for the fusion of transport vesicles derived from the endocytic pathway with the Golgi complex.</text>
</comment>
<dbReference type="InterPro" id="IPR007305">
    <property type="entry name" value="Vesicle_transpt_Got1/SFT2"/>
</dbReference>
<protein>
    <recommendedName>
        <fullName evidence="8">Protein transport protein SFT2</fullName>
    </recommendedName>
</protein>